<gene>
    <name evidence="2" type="ORF">E5K02_13350</name>
</gene>
<evidence type="ECO:0000313" key="2">
    <source>
        <dbReference type="EMBL" id="TGE27364.1"/>
    </source>
</evidence>
<feature type="chain" id="PRO_5021382126" evidence="1">
    <location>
        <begin position="24"/>
        <end position="174"/>
    </location>
</feature>
<keyword evidence="3" id="KW-1185">Reference proteome</keyword>
<dbReference type="AlphaFoldDB" id="A0A4Z0QCF1"/>
<accession>A0A4Z0QCF1</accession>
<name>A0A4Z0QCF1_9BACT</name>
<evidence type="ECO:0000313" key="3">
    <source>
        <dbReference type="Proteomes" id="UP000298471"/>
    </source>
</evidence>
<keyword evidence="1" id="KW-0732">Signal</keyword>
<feature type="signal peptide" evidence="1">
    <location>
        <begin position="1"/>
        <end position="23"/>
    </location>
</feature>
<sequence length="174" mass="18497">MPSFVRRLFVLTALSTSSLVSYGQQPTTSQALQQLPEPFFIMNSTVIINAGAPRINPKNIKGIIVYKDQSADVPGLLRSLASSGIIAATYDGKIDSKTFAQLGSSYGLRGPLDFVLNGHRLSAAQVATLRIAPEAIGQVQITYPTADTAATVVAIRLAKTKTTNSHSPGTILLR</sequence>
<evidence type="ECO:0000256" key="1">
    <source>
        <dbReference type="SAM" id="SignalP"/>
    </source>
</evidence>
<proteinExistence type="predicted"/>
<protein>
    <submittedName>
        <fullName evidence="2">Uncharacterized protein</fullName>
    </submittedName>
</protein>
<reference evidence="2 3" key="1">
    <citation type="submission" date="2019-04" db="EMBL/GenBank/DDBJ databases">
        <authorList>
            <person name="Feng G."/>
            <person name="Zhang J."/>
            <person name="Zhu H."/>
        </authorList>
    </citation>
    <scope>NUCLEOTIDE SEQUENCE [LARGE SCALE GENOMIC DNA]</scope>
    <source>
        <strain evidence="2 3">9PBR-1</strain>
    </source>
</reference>
<dbReference type="Proteomes" id="UP000298471">
    <property type="component" value="Unassembled WGS sequence"/>
</dbReference>
<organism evidence="2 3">
    <name type="scientific">Hymenobacter metallicola</name>
    <dbReference type="NCBI Taxonomy" id="2563114"/>
    <lineage>
        <taxon>Bacteria</taxon>
        <taxon>Pseudomonadati</taxon>
        <taxon>Bacteroidota</taxon>
        <taxon>Cytophagia</taxon>
        <taxon>Cytophagales</taxon>
        <taxon>Hymenobacteraceae</taxon>
        <taxon>Hymenobacter</taxon>
    </lineage>
</organism>
<dbReference type="EMBL" id="SRMB01000002">
    <property type="protein sequence ID" value="TGE27364.1"/>
    <property type="molecule type" value="Genomic_DNA"/>
</dbReference>
<comment type="caution">
    <text evidence="2">The sequence shown here is derived from an EMBL/GenBank/DDBJ whole genome shotgun (WGS) entry which is preliminary data.</text>
</comment>